<protein>
    <submittedName>
        <fullName evidence="1">Uncharacterized protein</fullName>
    </submittedName>
</protein>
<proteinExistence type="predicted"/>
<name>A0A1F5NSF7_9BACT</name>
<evidence type="ECO:0000313" key="1">
    <source>
        <dbReference type="EMBL" id="OGE80543.1"/>
    </source>
</evidence>
<reference evidence="1 2" key="1">
    <citation type="journal article" date="2016" name="Nat. Commun.">
        <title>Thousands of microbial genomes shed light on interconnected biogeochemical processes in an aquifer system.</title>
        <authorList>
            <person name="Anantharaman K."/>
            <person name="Brown C.T."/>
            <person name="Hug L.A."/>
            <person name="Sharon I."/>
            <person name="Castelle C.J."/>
            <person name="Probst A.J."/>
            <person name="Thomas B.C."/>
            <person name="Singh A."/>
            <person name="Wilkins M.J."/>
            <person name="Karaoz U."/>
            <person name="Brodie E.L."/>
            <person name="Williams K.H."/>
            <person name="Hubbard S.S."/>
            <person name="Banfield J.F."/>
        </authorList>
    </citation>
    <scope>NUCLEOTIDE SEQUENCE [LARGE SCALE GENOMIC DNA]</scope>
</reference>
<organism evidence="1 2">
    <name type="scientific">Candidatus Doudnabacteria bacterium RIFCSPHIGHO2_01_FULL_43_23</name>
    <dbReference type="NCBI Taxonomy" id="1817822"/>
    <lineage>
        <taxon>Bacteria</taxon>
        <taxon>Candidatus Doudnaibacteriota</taxon>
    </lineage>
</organism>
<gene>
    <name evidence="1" type="ORF">A2826_01935</name>
</gene>
<dbReference type="EMBL" id="MFEI01000027">
    <property type="protein sequence ID" value="OGE80543.1"/>
    <property type="molecule type" value="Genomic_DNA"/>
</dbReference>
<comment type="caution">
    <text evidence="1">The sequence shown here is derived from an EMBL/GenBank/DDBJ whole genome shotgun (WGS) entry which is preliminary data.</text>
</comment>
<accession>A0A1F5NSF7</accession>
<evidence type="ECO:0000313" key="2">
    <source>
        <dbReference type="Proteomes" id="UP000177912"/>
    </source>
</evidence>
<dbReference type="AlphaFoldDB" id="A0A1F5NSF7"/>
<sequence length="64" mass="7408">MENICCWKSASGGRYPPTGGQARLCRLFTRLELIVILVYYDWFASKGGFWPFIEQFQNILISSQ</sequence>
<dbReference type="Proteomes" id="UP000177912">
    <property type="component" value="Unassembled WGS sequence"/>
</dbReference>